<reference evidence="1" key="1">
    <citation type="submission" date="2014-09" db="EMBL/GenBank/DDBJ databases">
        <authorList>
            <person name="Magalhaes I.L.F."/>
            <person name="Oliveira U."/>
            <person name="Santos F.R."/>
            <person name="Vidigal T.H.D.A."/>
            <person name="Brescovit A.D."/>
            <person name="Santos A.J."/>
        </authorList>
    </citation>
    <scope>NUCLEOTIDE SEQUENCE</scope>
    <source>
        <tissue evidence="1">Shoot tissue taken approximately 20 cm above the soil surface</tissue>
    </source>
</reference>
<organism evidence="1">
    <name type="scientific">Arundo donax</name>
    <name type="common">Giant reed</name>
    <name type="synonym">Donax arundinaceus</name>
    <dbReference type="NCBI Taxonomy" id="35708"/>
    <lineage>
        <taxon>Eukaryota</taxon>
        <taxon>Viridiplantae</taxon>
        <taxon>Streptophyta</taxon>
        <taxon>Embryophyta</taxon>
        <taxon>Tracheophyta</taxon>
        <taxon>Spermatophyta</taxon>
        <taxon>Magnoliopsida</taxon>
        <taxon>Liliopsida</taxon>
        <taxon>Poales</taxon>
        <taxon>Poaceae</taxon>
        <taxon>PACMAD clade</taxon>
        <taxon>Arundinoideae</taxon>
        <taxon>Arundineae</taxon>
        <taxon>Arundo</taxon>
    </lineage>
</organism>
<reference evidence="1" key="2">
    <citation type="journal article" date="2015" name="Data Brief">
        <title>Shoot transcriptome of the giant reed, Arundo donax.</title>
        <authorList>
            <person name="Barrero R.A."/>
            <person name="Guerrero F.D."/>
            <person name="Moolhuijzen P."/>
            <person name="Goolsby J.A."/>
            <person name="Tidwell J."/>
            <person name="Bellgard S.E."/>
            <person name="Bellgard M.I."/>
        </authorList>
    </citation>
    <scope>NUCLEOTIDE SEQUENCE</scope>
    <source>
        <tissue evidence="1">Shoot tissue taken approximately 20 cm above the soil surface</tissue>
    </source>
</reference>
<proteinExistence type="predicted"/>
<dbReference type="EMBL" id="GBRH01233319">
    <property type="protein sequence ID" value="JAD64576.1"/>
    <property type="molecule type" value="Transcribed_RNA"/>
</dbReference>
<dbReference type="AlphaFoldDB" id="A0A0A9BMJ5"/>
<evidence type="ECO:0000313" key="1">
    <source>
        <dbReference type="EMBL" id="JAD64576.1"/>
    </source>
</evidence>
<accession>A0A0A9BMJ5</accession>
<sequence>MESGLARRNTLNVSSLKCSILFECGKSSHYAISSVNNKWKLNILMLATSQILT</sequence>
<name>A0A0A9BMJ5_ARUDO</name>
<protein>
    <submittedName>
        <fullName evidence="1">Uncharacterized protein</fullName>
    </submittedName>
</protein>